<protein>
    <submittedName>
        <fullName evidence="2">Uncharacterized protein</fullName>
    </submittedName>
</protein>
<keyword evidence="1" id="KW-0175">Coiled coil</keyword>
<sequence>MWSGIKKVLLFLAALALAVLIVGLPLYWFLWKDNPSLNPFVVGKLSKQEERPVKLGSSQEPVSPVTVTRTPVPPNTSDNFNQMEQNKPFVNTQTPVLPTITNQTTAVNATENSQNTQVDNSNIPVANSDSNILNVAENPVNFQANNTTLSPILGEASLNQTAKKDNGILSNVATLKLDQNSMQAEEQEKSANQTSIKDTKRPFQDHIVRFDFVEDLAKTLVRNYRPRTNGKSGTVIIDVRYLNTRYAGGQHGLIWHGDSGNLKAMRTNIFNYVLSPSMLTALTDLYLEKFIGLINAEAPATSNSKGEGLSPSELSELYTLYANQFRMTASVLNAFATNPSLAEQQEELLKAQGKVASLQAQYITLSQELSTKKPQASQHNELDQLNRSYQQAVAEQRRIKQELLKTVKTVVNGAKNFNDDNILYIISWAARRNNQESIRQNNGLSVASGILNRVAKRFEQEAKQ</sequence>
<evidence type="ECO:0000313" key="3">
    <source>
        <dbReference type="Proteomes" id="UP000186469"/>
    </source>
</evidence>
<gene>
    <name evidence="2" type="ORF">SAMN02745728_02009</name>
</gene>
<dbReference type="RefSeq" id="WP_072697689.1">
    <property type="nucleotide sequence ID" value="NZ_FRDI01000012.1"/>
</dbReference>
<evidence type="ECO:0000313" key="2">
    <source>
        <dbReference type="EMBL" id="SHN70184.1"/>
    </source>
</evidence>
<evidence type="ECO:0000256" key="1">
    <source>
        <dbReference type="SAM" id="Coils"/>
    </source>
</evidence>
<keyword evidence="3" id="KW-1185">Reference proteome</keyword>
<dbReference type="AlphaFoldDB" id="A0A1M7THF0"/>
<dbReference type="Proteomes" id="UP000186469">
    <property type="component" value="Unassembled WGS sequence"/>
</dbReference>
<proteinExistence type="predicted"/>
<dbReference type="OrthoDB" id="5456342at2"/>
<organism evidence="2 3">
    <name type="scientific">Desulfovibrio litoralis DSM 11393</name>
    <dbReference type="NCBI Taxonomy" id="1121455"/>
    <lineage>
        <taxon>Bacteria</taxon>
        <taxon>Pseudomonadati</taxon>
        <taxon>Thermodesulfobacteriota</taxon>
        <taxon>Desulfovibrionia</taxon>
        <taxon>Desulfovibrionales</taxon>
        <taxon>Desulfovibrionaceae</taxon>
        <taxon>Desulfovibrio</taxon>
    </lineage>
</organism>
<accession>A0A1M7THF0</accession>
<reference evidence="2 3" key="1">
    <citation type="submission" date="2016-12" db="EMBL/GenBank/DDBJ databases">
        <authorList>
            <person name="Song W.-J."/>
            <person name="Kurnit D.M."/>
        </authorList>
    </citation>
    <scope>NUCLEOTIDE SEQUENCE [LARGE SCALE GENOMIC DNA]</scope>
    <source>
        <strain evidence="2 3">DSM 11393</strain>
    </source>
</reference>
<dbReference type="EMBL" id="FRDI01000012">
    <property type="protein sequence ID" value="SHN70184.1"/>
    <property type="molecule type" value="Genomic_DNA"/>
</dbReference>
<dbReference type="STRING" id="1121455.SAMN02745728_02009"/>
<name>A0A1M7THF0_9BACT</name>
<feature type="coiled-coil region" evidence="1">
    <location>
        <begin position="341"/>
        <end position="402"/>
    </location>
</feature>